<dbReference type="InterPro" id="IPR035906">
    <property type="entry name" value="MetI-like_sf"/>
</dbReference>
<evidence type="ECO:0000256" key="4">
    <source>
        <dbReference type="ARBA" id="ARBA00023136"/>
    </source>
</evidence>
<evidence type="ECO:0000313" key="6">
    <source>
        <dbReference type="EMBL" id="SVC01486.1"/>
    </source>
</evidence>
<feature type="transmembrane region" description="Helical" evidence="5">
    <location>
        <begin position="335"/>
        <end position="355"/>
    </location>
</feature>
<protein>
    <recommendedName>
        <fullName evidence="7">Extracellular solute-binding protein</fullName>
    </recommendedName>
</protein>
<gene>
    <name evidence="6" type="ORF">METZ01_LOCUS254340</name>
</gene>
<dbReference type="InterPro" id="IPR006059">
    <property type="entry name" value="SBP"/>
</dbReference>
<comment type="subcellular location">
    <subcellularLocation>
        <location evidence="1">Membrane</location>
        <topology evidence="1">Multi-pass membrane protein</topology>
    </subcellularLocation>
</comment>
<dbReference type="Gene3D" id="3.40.190.10">
    <property type="entry name" value="Periplasmic binding protein-like II"/>
    <property type="match status" value="2"/>
</dbReference>
<reference evidence="6" key="1">
    <citation type="submission" date="2018-05" db="EMBL/GenBank/DDBJ databases">
        <authorList>
            <person name="Lanie J.A."/>
            <person name="Ng W.-L."/>
            <person name="Kazmierczak K.M."/>
            <person name="Andrzejewski T.M."/>
            <person name="Davidsen T.M."/>
            <person name="Wayne K.J."/>
            <person name="Tettelin H."/>
            <person name="Glass J.I."/>
            <person name="Rusch D."/>
            <person name="Podicherti R."/>
            <person name="Tsui H.-C.T."/>
            <person name="Winkler M.E."/>
        </authorList>
    </citation>
    <scope>NUCLEOTIDE SEQUENCE</scope>
</reference>
<keyword evidence="2 5" id="KW-0812">Transmembrane</keyword>
<organism evidence="6">
    <name type="scientific">marine metagenome</name>
    <dbReference type="NCBI Taxonomy" id="408172"/>
    <lineage>
        <taxon>unclassified sequences</taxon>
        <taxon>metagenomes</taxon>
        <taxon>ecological metagenomes</taxon>
    </lineage>
</organism>
<proteinExistence type="predicted"/>
<feature type="non-terminal residue" evidence="6">
    <location>
        <position position="356"/>
    </location>
</feature>
<feature type="transmembrane region" description="Helical" evidence="5">
    <location>
        <begin position="238"/>
        <end position="257"/>
    </location>
</feature>
<evidence type="ECO:0000256" key="5">
    <source>
        <dbReference type="SAM" id="Phobius"/>
    </source>
</evidence>
<dbReference type="SUPFAM" id="SSF53850">
    <property type="entry name" value="Periplasmic binding protein-like II"/>
    <property type="match status" value="1"/>
</dbReference>
<name>A0A382IPF9_9ZZZZ</name>
<evidence type="ECO:0000256" key="2">
    <source>
        <dbReference type="ARBA" id="ARBA00022692"/>
    </source>
</evidence>
<sequence>AYYHLVGRERFYEQKFLVPGSFDNPEFVQALELVQRTSSNYFQPGAAGMSHTEAQMEFFLGHTAMILCGSWLKSEMQGKIPDGFRLGTFPLPITPAGVADPKALYTSAGYFFVLKGSRHPEQGVDFLRFMTSARMAGEFARMRDIVVAVRGAMEGNLTEDMHELMRIVQGATTTFGQAPGEGYPQFDQFLEDARFQLLSGASTPQQVADFLEGAAQVVRSRTENPDVVTVRHVWKPTFLLGLLAAAMACWVWSTLHLRAQKRREKAAAISSEGRVRLSWAGVTFFVGPAAVFYTMIVIIPSLKSFSWALHRWDGLTEMTWVGLLNFRRLLFESDGFWIALGNNLFIMLVIPCFVLP</sequence>
<dbReference type="AlphaFoldDB" id="A0A382IPF9"/>
<dbReference type="Pfam" id="PF01547">
    <property type="entry name" value="SBP_bac_1"/>
    <property type="match status" value="1"/>
</dbReference>
<keyword evidence="3 5" id="KW-1133">Transmembrane helix</keyword>
<dbReference type="EMBL" id="UINC01068685">
    <property type="protein sequence ID" value="SVC01486.1"/>
    <property type="molecule type" value="Genomic_DNA"/>
</dbReference>
<evidence type="ECO:0000256" key="1">
    <source>
        <dbReference type="ARBA" id="ARBA00004141"/>
    </source>
</evidence>
<dbReference type="Gene3D" id="1.10.3720.10">
    <property type="entry name" value="MetI-like"/>
    <property type="match status" value="1"/>
</dbReference>
<feature type="transmembrane region" description="Helical" evidence="5">
    <location>
        <begin position="277"/>
        <end position="299"/>
    </location>
</feature>
<keyword evidence="4 5" id="KW-0472">Membrane</keyword>
<dbReference type="GO" id="GO:0016020">
    <property type="term" value="C:membrane"/>
    <property type="evidence" value="ECO:0007669"/>
    <property type="project" value="UniProtKB-SubCell"/>
</dbReference>
<evidence type="ECO:0000256" key="3">
    <source>
        <dbReference type="ARBA" id="ARBA00022989"/>
    </source>
</evidence>
<accession>A0A382IPF9</accession>
<feature type="non-terminal residue" evidence="6">
    <location>
        <position position="1"/>
    </location>
</feature>
<evidence type="ECO:0008006" key="7">
    <source>
        <dbReference type="Google" id="ProtNLM"/>
    </source>
</evidence>